<accession>A0A3N4LJP6</accession>
<dbReference type="Proteomes" id="UP000267821">
    <property type="component" value="Unassembled WGS sequence"/>
</dbReference>
<dbReference type="InParanoid" id="A0A3N4LJP6"/>
<organism evidence="2 3">
    <name type="scientific">Terfezia boudieri ATCC MYA-4762</name>
    <dbReference type="NCBI Taxonomy" id="1051890"/>
    <lineage>
        <taxon>Eukaryota</taxon>
        <taxon>Fungi</taxon>
        <taxon>Dikarya</taxon>
        <taxon>Ascomycota</taxon>
        <taxon>Pezizomycotina</taxon>
        <taxon>Pezizomycetes</taxon>
        <taxon>Pezizales</taxon>
        <taxon>Pezizaceae</taxon>
        <taxon>Terfezia</taxon>
    </lineage>
</organism>
<dbReference type="InterPro" id="IPR052000">
    <property type="entry name" value="ETFRF1"/>
</dbReference>
<dbReference type="EMBL" id="ML121558">
    <property type="protein sequence ID" value="RPB21689.1"/>
    <property type="molecule type" value="Genomic_DNA"/>
</dbReference>
<feature type="non-terminal residue" evidence="2">
    <location>
        <position position="1"/>
    </location>
</feature>
<dbReference type="AlphaFoldDB" id="A0A3N4LJP6"/>
<gene>
    <name evidence="2" type="ORF">L211DRAFT_790283</name>
</gene>
<name>A0A3N4LJP6_9PEZI</name>
<dbReference type="GO" id="GO:0005739">
    <property type="term" value="C:mitochondrion"/>
    <property type="evidence" value="ECO:0007669"/>
    <property type="project" value="TreeGrafter"/>
</dbReference>
<sequence length="76" mass="9126">QVIKIYKELLFLGREYPLGYEYFRPRCHAAFMSNASVTDPAEIQKGIERAEFAKKEIEALYYLRRYRTLQKRYGKV</sequence>
<dbReference type="InterPro" id="IPR045296">
    <property type="entry name" value="Complex1_LYR_ETFRF1_LYRM5"/>
</dbReference>
<dbReference type="PANTHER" id="PTHR21024:SF0">
    <property type="entry name" value="ELECTRON TRANSFER FLAVOPROTEIN REGULATORY FACTOR 1"/>
    <property type="match status" value="1"/>
</dbReference>
<dbReference type="GO" id="GO:0090324">
    <property type="term" value="P:negative regulation of oxidative phosphorylation"/>
    <property type="evidence" value="ECO:0007669"/>
    <property type="project" value="InterPro"/>
</dbReference>
<dbReference type="STRING" id="1051890.A0A3N4LJP6"/>
<dbReference type="GO" id="GO:0022904">
    <property type="term" value="P:respiratory electron transport chain"/>
    <property type="evidence" value="ECO:0007669"/>
    <property type="project" value="TreeGrafter"/>
</dbReference>
<evidence type="ECO:0000256" key="1">
    <source>
        <dbReference type="ARBA" id="ARBA00009508"/>
    </source>
</evidence>
<comment type="similarity">
    <text evidence="1">Belongs to the complex I LYR family.</text>
</comment>
<evidence type="ECO:0008006" key="4">
    <source>
        <dbReference type="Google" id="ProtNLM"/>
    </source>
</evidence>
<keyword evidence="3" id="KW-1185">Reference proteome</keyword>
<reference evidence="2 3" key="1">
    <citation type="journal article" date="2018" name="Nat. Ecol. Evol.">
        <title>Pezizomycetes genomes reveal the molecular basis of ectomycorrhizal truffle lifestyle.</title>
        <authorList>
            <person name="Murat C."/>
            <person name="Payen T."/>
            <person name="Noel B."/>
            <person name="Kuo A."/>
            <person name="Morin E."/>
            <person name="Chen J."/>
            <person name="Kohler A."/>
            <person name="Krizsan K."/>
            <person name="Balestrini R."/>
            <person name="Da Silva C."/>
            <person name="Montanini B."/>
            <person name="Hainaut M."/>
            <person name="Levati E."/>
            <person name="Barry K.W."/>
            <person name="Belfiori B."/>
            <person name="Cichocki N."/>
            <person name="Clum A."/>
            <person name="Dockter R.B."/>
            <person name="Fauchery L."/>
            <person name="Guy J."/>
            <person name="Iotti M."/>
            <person name="Le Tacon F."/>
            <person name="Lindquist E.A."/>
            <person name="Lipzen A."/>
            <person name="Malagnac F."/>
            <person name="Mello A."/>
            <person name="Molinier V."/>
            <person name="Miyauchi S."/>
            <person name="Poulain J."/>
            <person name="Riccioni C."/>
            <person name="Rubini A."/>
            <person name="Sitrit Y."/>
            <person name="Splivallo R."/>
            <person name="Traeger S."/>
            <person name="Wang M."/>
            <person name="Zifcakova L."/>
            <person name="Wipf D."/>
            <person name="Zambonelli A."/>
            <person name="Paolocci F."/>
            <person name="Nowrousian M."/>
            <person name="Ottonello S."/>
            <person name="Baldrian P."/>
            <person name="Spatafora J.W."/>
            <person name="Henrissat B."/>
            <person name="Nagy L.G."/>
            <person name="Aury J.M."/>
            <person name="Wincker P."/>
            <person name="Grigoriev I.V."/>
            <person name="Bonfante P."/>
            <person name="Martin F.M."/>
        </authorList>
    </citation>
    <scope>NUCLEOTIDE SEQUENCE [LARGE SCALE GENOMIC DNA]</scope>
    <source>
        <strain evidence="2 3">ATCC MYA-4762</strain>
    </source>
</reference>
<dbReference type="CDD" id="cd20265">
    <property type="entry name" value="Complex1_LYR_ETFRF1_LYRM5"/>
    <property type="match status" value="1"/>
</dbReference>
<evidence type="ECO:0000313" key="3">
    <source>
        <dbReference type="Proteomes" id="UP000267821"/>
    </source>
</evidence>
<dbReference type="PANTHER" id="PTHR21024">
    <property type="entry name" value="GROWTH HORMONE-INDUCIBLE SOLUBLE PROTEIN-RELATED"/>
    <property type="match status" value="1"/>
</dbReference>
<evidence type="ECO:0000313" key="2">
    <source>
        <dbReference type="EMBL" id="RPB21689.1"/>
    </source>
</evidence>
<proteinExistence type="inferred from homology"/>
<dbReference type="Pfam" id="PF13233">
    <property type="entry name" value="Complex1_LYR_2"/>
    <property type="match status" value="1"/>
</dbReference>
<protein>
    <recommendedName>
        <fullName evidence="4">LYR motif-containing protein 5A</fullName>
    </recommendedName>
</protein>
<dbReference type="OrthoDB" id="10258445at2759"/>